<proteinExistence type="predicted"/>
<dbReference type="EMBL" id="JAMKPW020000004">
    <property type="protein sequence ID" value="KAK8219159.1"/>
    <property type="molecule type" value="Genomic_DNA"/>
</dbReference>
<evidence type="ECO:0000313" key="1">
    <source>
        <dbReference type="EMBL" id="KAK8219159.1"/>
    </source>
</evidence>
<reference evidence="1" key="1">
    <citation type="submission" date="2024-02" db="EMBL/GenBank/DDBJ databases">
        <title>Metagenome Assembled Genome of Zalaria obscura JY119.</title>
        <authorList>
            <person name="Vighnesh L."/>
            <person name="Jagadeeshwari U."/>
            <person name="Venkata Ramana C."/>
            <person name="Sasikala C."/>
        </authorList>
    </citation>
    <scope>NUCLEOTIDE SEQUENCE</scope>
    <source>
        <strain evidence="1">JY119</strain>
    </source>
</reference>
<name>A0ACC3SP71_9PEZI</name>
<organism evidence="1 2">
    <name type="scientific">Zalaria obscura</name>
    <dbReference type="NCBI Taxonomy" id="2024903"/>
    <lineage>
        <taxon>Eukaryota</taxon>
        <taxon>Fungi</taxon>
        <taxon>Dikarya</taxon>
        <taxon>Ascomycota</taxon>
        <taxon>Pezizomycotina</taxon>
        <taxon>Dothideomycetes</taxon>
        <taxon>Dothideomycetidae</taxon>
        <taxon>Dothideales</taxon>
        <taxon>Zalariaceae</taxon>
        <taxon>Zalaria</taxon>
    </lineage>
</organism>
<keyword evidence="2" id="KW-1185">Reference proteome</keyword>
<comment type="caution">
    <text evidence="1">The sequence shown here is derived from an EMBL/GenBank/DDBJ whole genome shotgun (WGS) entry which is preliminary data.</text>
</comment>
<dbReference type="Proteomes" id="UP001320706">
    <property type="component" value="Unassembled WGS sequence"/>
</dbReference>
<protein>
    <submittedName>
        <fullName evidence="1">Uncharacterized protein</fullName>
    </submittedName>
</protein>
<sequence>MALNTSLIPSPQDLLMVVPRLAQKIGSFASSYLLDEGLIADGMNNSTMNATATNTTAALAQGTAAAVAAAAQQAQDSGFWSFIMNPFNMDGMRGFGGMFSYLGSRWSLATFTVAIFLNRTQFYASSRQNLDLRWRTRFLLYCVPIALFMMETVWVLQAMKCQTSPDYPLLRYGDANKRLAINFGGDGGFLHQFSSALLFWQDDATSCAAMDMSLVNGDKLNVFGSWSIIWPFFLTLCFSQFMETLSCALQGRQLMPETGMTIFEHSLAFAECEAMMNQALGFGFFGSSKPDTPSAPSRGESSSSQTVLLTRSMILKRLNVPSEVLLIALISCLSHLSSSILAVTGHRNRFRLVNTGIWAMCYMAAFFWSFIRVISDPVESAANDLGILRFPTVCIIGFIPHLLILAGITVCAIIYGFALFFTALSLPPDAPRNPSLKERFTIAFNNLQANVQFSSASSIKLNWQEDFYTNLLRAGFNVLTAASEAVYLNEGSKIRISPMTWLEEKRTEELARMMPGRRKLPAELLGEQIAKGLEFEDRQTSNSQSGFANERKSKAATGIDGANARGAETGLGLNDRQGRWHLTVSFIKGIFTLFVKTIARVLIVLLEKLGIESIPLFLRLTAHQTGRGGLKIKKLPRKKELGFWVLSDEGNLKQATDRDAVDVELETRRRFQELGGVRSDDAVDEAVDANLYNWWKSGGWWGEQDASGEYQAREEEDDTTSMISMSTAASEGEWTDDEEAGRRTPTKNNPFPERESASPEPTFSMSDLARLLDPKTAQDREEAQMLSRHLQSERPMTRSQYRRRITYEKARVLPIARHGTGNGPPAGFVSEVEEEEALERYILERRDQERKKAAKSGSWDSGAAGMGSSGPQCVVCQSSPRVIIAWPCGCLSICDDCRVGVATRNFSNCLCCRTNVTAYSRLFVP</sequence>
<evidence type="ECO:0000313" key="2">
    <source>
        <dbReference type="Proteomes" id="UP001320706"/>
    </source>
</evidence>
<accession>A0ACC3SP71</accession>
<gene>
    <name evidence="1" type="ORF">M8818_000890</name>
</gene>